<dbReference type="EMBL" id="JAUSUI010000013">
    <property type="protein sequence ID" value="MDQ0305359.1"/>
    <property type="molecule type" value="Genomic_DNA"/>
</dbReference>
<accession>A0ABU0BID3</accession>
<comment type="caution">
    <text evidence="1">The sequence shown here is derived from an EMBL/GenBank/DDBJ whole genome shotgun (WGS) entry which is preliminary data.</text>
</comment>
<evidence type="ECO:0000313" key="1">
    <source>
        <dbReference type="EMBL" id="MDQ0305359.1"/>
    </source>
</evidence>
<dbReference type="Proteomes" id="UP001224682">
    <property type="component" value="Unassembled WGS sequence"/>
</dbReference>
<protein>
    <submittedName>
        <fullName evidence="1">Uncharacterized protein</fullName>
    </submittedName>
</protein>
<dbReference type="SUPFAM" id="SSF56300">
    <property type="entry name" value="Metallo-dependent phosphatases"/>
    <property type="match status" value="1"/>
</dbReference>
<keyword evidence="2" id="KW-1185">Reference proteome</keyword>
<sequence length="422" mass="46390">MASHVPAGVHFSPEIIAKAIAMFALGHQAKEVAEILKIGRTGTERLRRRWRAGQVTVPDEPAEEMAPEAMRRENRDAAFWRKRATDAAHDLAAAEHLAEELAGIRGMRVEIPDWLLRSSEGKKGRSVIGALTSDVHMGEVIDAEEILGINAYNPDICRVRMQRYFEAVCTVGTRWAADTECEGVLLAMAGDLISGDIHDELRMTNALTAHEQVSAVVGVYAAGLRMLLESYPRVHVVGVPGNHGRTTHKPTAKLYSRLSYDILAVSMLAEQFRDDPRVTFQYGRAKDQITPVFGRTVFTTHGDKIGTRGGMGFAGPMLPIVRGTKKISEQQASIGRRPDLIQHGHYHTSGAPGSVLANGSVPGYAEFADDIRAVVEPPQQWVYLLHSKWFLRERASIQLEAPSVPDKPKVRVPAGFRETADA</sequence>
<organism evidence="1 2">
    <name type="scientific">Ancylobacter polymorphus</name>
    <dbReference type="NCBI Taxonomy" id="223390"/>
    <lineage>
        <taxon>Bacteria</taxon>
        <taxon>Pseudomonadati</taxon>
        <taxon>Pseudomonadota</taxon>
        <taxon>Alphaproteobacteria</taxon>
        <taxon>Hyphomicrobiales</taxon>
        <taxon>Xanthobacteraceae</taxon>
        <taxon>Ancylobacter</taxon>
    </lineage>
</organism>
<dbReference type="InterPro" id="IPR029052">
    <property type="entry name" value="Metallo-depent_PP-like"/>
</dbReference>
<name>A0ABU0BID3_9HYPH</name>
<evidence type="ECO:0000313" key="2">
    <source>
        <dbReference type="Proteomes" id="UP001224682"/>
    </source>
</evidence>
<proteinExistence type="predicted"/>
<gene>
    <name evidence="1" type="ORF">J2S75_004411</name>
</gene>
<reference evidence="1 2" key="1">
    <citation type="submission" date="2023-07" db="EMBL/GenBank/DDBJ databases">
        <title>Genomic Encyclopedia of Type Strains, Phase IV (KMG-IV): sequencing the most valuable type-strain genomes for metagenomic binning, comparative biology and taxonomic classification.</title>
        <authorList>
            <person name="Goeker M."/>
        </authorList>
    </citation>
    <scope>NUCLEOTIDE SEQUENCE [LARGE SCALE GENOMIC DNA]</scope>
    <source>
        <strain evidence="1 2">DSM 2457</strain>
    </source>
</reference>
<dbReference type="RefSeq" id="WP_307023333.1">
    <property type="nucleotide sequence ID" value="NZ_JAUSUI010000013.1"/>
</dbReference>